<accession>A0ABS2FRX4</accession>
<dbReference type="CDD" id="cd03886">
    <property type="entry name" value="M20_Acy1"/>
    <property type="match status" value="1"/>
</dbReference>
<comment type="caution">
    <text evidence="2">The sequence shown here is derived from an EMBL/GenBank/DDBJ whole genome shotgun (WGS) entry which is preliminary data.</text>
</comment>
<dbReference type="Pfam" id="PF01546">
    <property type="entry name" value="Peptidase_M20"/>
    <property type="match status" value="1"/>
</dbReference>
<organism evidence="2 3">
    <name type="scientific">Oscillibacter valericigenes</name>
    <dbReference type="NCBI Taxonomy" id="351091"/>
    <lineage>
        <taxon>Bacteria</taxon>
        <taxon>Bacillati</taxon>
        <taxon>Bacillota</taxon>
        <taxon>Clostridia</taxon>
        <taxon>Eubacteriales</taxon>
        <taxon>Oscillospiraceae</taxon>
        <taxon>Oscillibacter</taxon>
    </lineage>
</organism>
<gene>
    <name evidence="2" type="ORF">H9X91_02675</name>
</gene>
<proteinExistence type="predicted"/>
<dbReference type="PANTHER" id="PTHR11014:SF169">
    <property type="entry name" value="CLAN MH, FAMILY M20, PEPTIDASE T-LIKE METALLOPEPTIDASE"/>
    <property type="match status" value="1"/>
</dbReference>
<dbReference type="SUPFAM" id="SSF53187">
    <property type="entry name" value="Zn-dependent exopeptidases"/>
    <property type="match status" value="1"/>
</dbReference>
<dbReference type="Gene3D" id="3.40.630.10">
    <property type="entry name" value="Zn peptidases"/>
    <property type="match status" value="1"/>
</dbReference>
<dbReference type="PANTHER" id="PTHR11014">
    <property type="entry name" value="PEPTIDASE M20 FAMILY MEMBER"/>
    <property type="match status" value="1"/>
</dbReference>
<dbReference type="SUPFAM" id="SSF55031">
    <property type="entry name" value="Bacterial exopeptidase dimerisation domain"/>
    <property type="match status" value="1"/>
</dbReference>
<keyword evidence="3" id="KW-1185">Reference proteome</keyword>
<evidence type="ECO:0000259" key="1">
    <source>
        <dbReference type="Pfam" id="PF07687"/>
    </source>
</evidence>
<dbReference type="InterPro" id="IPR017439">
    <property type="entry name" value="Amidohydrolase"/>
</dbReference>
<protein>
    <submittedName>
        <fullName evidence="2">Amidohydrolase</fullName>
    </submittedName>
</protein>
<dbReference type="RefSeq" id="WP_204802253.1">
    <property type="nucleotide sequence ID" value="NZ_JACSNX010000002.1"/>
</dbReference>
<name>A0ABS2FRX4_9FIRM</name>
<reference evidence="2 3" key="1">
    <citation type="journal article" date="2021" name="Sci. Rep.">
        <title>The distribution of antibiotic resistance genes in chicken gut microbiota commensals.</title>
        <authorList>
            <person name="Juricova H."/>
            <person name="Matiasovicova J."/>
            <person name="Kubasova T."/>
            <person name="Cejkova D."/>
            <person name="Rychlik I."/>
        </authorList>
    </citation>
    <scope>NUCLEOTIDE SEQUENCE [LARGE SCALE GENOMIC DNA]</scope>
    <source>
        <strain evidence="2 3">An411</strain>
    </source>
</reference>
<dbReference type="NCBIfam" id="TIGR01891">
    <property type="entry name" value="amidohydrolases"/>
    <property type="match status" value="1"/>
</dbReference>
<dbReference type="EMBL" id="JACSNX010000002">
    <property type="protein sequence ID" value="MBM6850344.1"/>
    <property type="molecule type" value="Genomic_DNA"/>
</dbReference>
<dbReference type="PIRSF" id="PIRSF005962">
    <property type="entry name" value="Pept_M20D_amidohydro"/>
    <property type="match status" value="1"/>
</dbReference>
<dbReference type="Pfam" id="PF07687">
    <property type="entry name" value="M20_dimer"/>
    <property type="match status" value="1"/>
</dbReference>
<dbReference type="InterPro" id="IPR002933">
    <property type="entry name" value="Peptidase_M20"/>
</dbReference>
<dbReference type="Proteomes" id="UP000719500">
    <property type="component" value="Unassembled WGS sequence"/>
</dbReference>
<dbReference type="InterPro" id="IPR011650">
    <property type="entry name" value="Peptidase_M20_dimer"/>
</dbReference>
<dbReference type="InterPro" id="IPR036264">
    <property type="entry name" value="Bact_exopeptidase_dim_dom"/>
</dbReference>
<evidence type="ECO:0000313" key="2">
    <source>
        <dbReference type="EMBL" id="MBM6850344.1"/>
    </source>
</evidence>
<sequence length="366" mass="40259">MSVVDHRRALHRIPELDNQLPETLQLVRSVLAALPCRVFSPITGSVCAWFDAGKSDAVAFRADLDALPVPEATGLPYASVHPGRMHACGHDAHTAMILTLAEYAAEHLAELPRNVLFLFQPSEETTGGAGKLCETGVLERHRVRRIFGIHLWPGLEAGAVASRPGPMMARSNEVTVTVEGRSVHMSRADEGRDALTAGISYLQRAYDMMEQLPPDQPRVLRFGKMVSGTVRNAISGHTVLEGSLRTYREDTFRFCRQQLKDIGRSVAAETGCTVDVHLSEGYPAVWNHEELYQKIAAQLGADAPALLEKPVLAAEDFSFYQQYVPGLFFFLGTGDTPKLHAPDFTFDDEAVLPKGVDFLEKLLMLP</sequence>
<evidence type="ECO:0000313" key="3">
    <source>
        <dbReference type="Proteomes" id="UP000719500"/>
    </source>
</evidence>
<dbReference type="Gene3D" id="3.30.70.360">
    <property type="match status" value="1"/>
</dbReference>
<feature type="domain" description="Peptidase M20 dimerisation" evidence="1">
    <location>
        <begin position="173"/>
        <end position="267"/>
    </location>
</feature>